<sequence length="46" mass="5335">MGECGFRNQECTDLPQVFSASLMWPNTCTALWRSKPLNCLKRISDW</sequence>
<dbReference type="AlphaFoldDB" id="A0A0E9RAI1"/>
<name>A0A0E9RAI1_ANGAN</name>
<dbReference type="EMBL" id="GBXM01083092">
    <property type="protein sequence ID" value="JAH25485.1"/>
    <property type="molecule type" value="Transcribed_RNA"/>
</dbReference>
<proteinExistence type="predicted"/>
<organism evidence="1">
    <name type="scientific">Anguilla anguilla</name>
    <name type="common">European freshwater eel</name>
    <name type="synonym">Muraena anguilla</name>
    <dbReference type="NCBI Taxonomy" id="7936"/>
    <lineage>
        <taxon>Eukaryota</taxon>
        <taxon>Metazoa</taxon>
        <taxon>Chordata</taxon>
        <taxon>Craniata</taxon>
        <taxon>Vertebrata</taxon>
        <taxon>Euteleostomi</taxon>
        <taxon>Actinopterygii</taxon>
        <taxon>Neopterygii</taxon>
        <taxon>Teleostei</taxon>
        <taxon>Anguilliformes</taxon>
        <taxon>Anguillidae</taxon>
        <taxon>Anguilla</taxon>
    </lineage>
</organism>
<reference evidence="1" key="1">
    <citation type="submission" date="2014-11" db="EMBL/GenBank/DDBJ databases">
        <authorList>
            <person name="Amaro Gonzalez C."/>
        </authorList>
    </citation>
    <scope>NUCLEOTIDE SEQUENCE</scope>
</reference>
<protein>
    <submittedName>
        <fullName evidence="1">Uncharacterized protein</fullName>
    </submittedName>
</protein>
<accession>A0A0E9RAI1</accession>
<evidence type="ECO:0000313" key="1">
    <source>
        <dbReference type="EMBL" id="JAH25485.1"/>
    </source>
</evidence>
<reference evidence="1" key="2">
    <citation type="journal article" date="2015" name="Fish Shellfish Immunol.">
        <title>Early steps in the European eel (Anguilla anguilla)-Vibrio vulnificus interaction in the gills: Role of the RtxA13 toxin.</title>
        <authorList>
            <person name="Callol A."/>
            <person name="Pajuelo D."/>
            <person name="Ebbesson L."/>
            <person name="Teles M."/>
            <person name="MacKenzie S."/>
            <person name="Amaro C."/>
        </authorList>
    </citation>
    <scope>NUCLEOTIDE SEQUENCE</scope>
</reference>